<organism evidence="10 11">
    <name type="scientific">Candidatus Magnetobacterium bavaricum</name>
    <dbReference type="NCBI Taxonomy" id="29290"/>
    <lineage>
        <taxon>Bacteria</taxon>
        <taxon>Pseudomonadati</taxon>
        <taxon>Nitrospirota</taxon>
        <taxon>Thermodesulfovibrionia</taxon>
        <taxon>Thermodesulfovibrionales</taxon>
        <taxon>Candidatus Magnetobacteriaceae</taxon>
        <taxon>Candidatus Magnetobacterium</taxon>
    </lineage>
</organism>
<dbReference type="PROSITE" id="PS50110">
    <property type="entry name" value="RESPONSE_REGULATORY"/>
    <property type="match status" value="1"/>
</dbReference>
<evidence type="ECO:0000256" key="1">
    <source>
        <dbReference type="ARBA" id="ARBA00022553"/>
    </source>
</evidence>
<evidence type="ECO:0000256" key="7">
    <source>
        <dbReference type="PROSITE-ProRule" id="PRU01091"/>
    </source>
</evidence>
<dbReference type="GO" id="GO:0000156">
    <property type="term" value="F:phosphorelay response regulator activity"/>
    <property type="evidence" value="ECO:0007669"/>
    <property type="project" value="TreeGrafter"/>
</dbReference>
<dbReference type="Gene3D" id="3.40.50.2300">
    <property type="match status" value="1"/>
</dbReference>
<feature type="domain" description="Response regulatory" evidence="8">
    <location>
        <begin position="2"/>
        <end position="116"/>
    </location>
</feature>
<evidence type="ECO:0000256" key="4">
    <source>
        <dbReference type="ARBA" id="ARBA00023125"/>
    </source>
</evidence>
<dbReference type="GO" id="GO:0006355">
    <property type="term" value="P:regulation of DNA-templated transcription"/>
    <property type="evidence" value="ECO:0007669"/>
    <property type="project" value="InterPro"/>
</dbReference>
<feature type="modified residue" description="4-aspartylphosphate" evidence="6">
    <location>
        <position position="51"/>
    </location>
</feature>
<dbReference type="PROSITE" id="PS51755">
    <property type="entry name" value="OMPR_PHOB"/>
    <property type="match status" value="1"/>
</dbReference>
<dbReference type="CDD" id="cd00383">
    <property type="entry name" value="trans_reg_C"/>
    <property type="match status" value="1"/>
</dbReference>
<accession>A0A0F3GJ12</accession>
<dbReference type="Gene3D" id="6.10.250.690">
    <property type="match status" value="1"/>
</dbReference>
<feature type="domain" description="OmpR/PhoB-type" evidence="9">
    <location>
        <begin position="124"/>
        <end position="222"/>
    </location>
</feature>
<dbReference type="EMBL" id="LACI01002524">
    <property type="protein sequence ID" value="KJU81871.1"/>
    <property type="molecule type" value="Genomic_DNA"/>
</dbReference>
<dbReference type="InterPro" id="IPR036388">
    <property type="entry name" value="WH-like_DNA-bd_sf"/>
</dbReference>
<dbReference type="GO" id="GO:0005829">
    <property type="term" value="C:cytosol"/>
    <property type="evidence" value="ECO:0007669"/>
    <property type="project" value="TreeGrafter"/>
</dbReference>
<evidence type="ECO:0000256" key="6">
    <source>
        <dbReference type="PROSITE-ProRule" id="PRU00169"/>
    </source>
</evidence>
<dbReference type="SMART" id="SM00862">
    <property type="entry name" value="Trans_reg_C"/>
    <property type="match status" value="1"/>
</dbReference>
<dbReference type="InterPro" id="IPR016032">
    <property type="entry name" value="Sig_transdc_resp-reg_C-effctor"/>
</dbReference>
<evidence type="ECO:0000256" key="3">
    <source>
        <dbReference type="ARBA" id="ARBA00023015"/>
    </source>
</evidence>
<dbReference type="PANTHER" id="PTHR48111">
    <property type="entry name" value="REGULATOR OF RPOS"/>
    <property type="match status" value="1"/>
</dbReference>
<sequence>MKILIVEDERHLGNILRKGLQEHSFSVDLAVDGEEGLYMAETYPYDAILLDLMLPKVDGLTILATIRSKKIETPVIVLTARAEVDDKIHGLDVGADDYISKPFNFSELLARLRAVLRRSKGAPSPYVTIKDMTIDTNLRTVKRAGVDINLTSSEYNLLHYMSLNKNRVIGRAELVDHLYNSDCDRDSNVIDVYINYLRAKIDKGFDKKLIHTVRGTGYVLKDDT</sequence>
<feature type="DNA-binding region" description="OmpR/PhoB-type" evidence="7">
    <location>
        <begin position="124"/>
        <end position="222"/>
    </location>
</feature>
<keyword evidence="1 6" id="KW-0597">Phosphoprotein</keyword>
<dbReference type="InterPro" id="IPR011006">
    <property type="entry name" value="CheY-like_superfamily"/>
</dbReference>
<evidence type="ECO:0000313" key="10">
    <source>
        <dbReference type="EMBL" id="KJU81871.1"/>
    </source>
</evidence>
<dbReference type="FunFam" id="3.40.50.2300:FF:000002">
    <property type="entry name" value="DNA-binding response regulator PhoP"/>
    <property type="match status" value="1"/>
</dbReference>
<evidence type="ECO:0000313" key="11">
    <source>
        <dbReference type="Proteomes" id="UP000033423"/>
    </source>
</evidence>
<name>A0A0F3GJ12_9BACT</name>
<protein>
    <submittedName>
        <fullName evidence="10">Winged helix family two component transcriptional regulator</fullName>
    </submittedName>
</protein>
<keyword evidence="2" id="KW-0902">Two-component regulatory system</keyword>
<dbReference type="InterPro" id="IPR039420">
    <property type="entry name" value="WalR-like"/>
</dbReference>
<dbReference type="SUPFAM" id="SSF46894">
    <property type="entry name" value="C-terminal effector domain of the bipartite response regulators"/>
    <property type="match status" value="1"/>
</dbReference>
<evidence type="ECO:0000256" key="5">
    <source>
        <dbReference type="ARBA" id="ARBA00023163"/>
    </source>
</evidence>
<evidence type="ECO:0000259" key="8">
    <source>
        <dbReference type="PROSITE" id="PS50110"/>
    </source>
</evidence>
<dbReference type="PANTHER" id="PTHR48111:SF22">
    <property type="entry name" value="REGULATOR OF RPOS"/>
    <property type="match status" value="1"/>
</dbReference>
<dbReference type="AlphaFoldDB" id="A0A0F3GJ12"/>
<dbReference type="GO" id="GO:0000976">
    <property type="term" value="F:transcription cis-regulatory region binding"/>
    <property type="evidence" value="ECO:0007669"/>
    <property type="project" value="TreeGrafter"/>
</dbReference>
<comment type="caution">
    <text evidence="10">The sequence shown here is derived from an EMBL/GenBank/DDBJ whole genome shotgun (WGS) entry which is preliminary data.</text>
</comment>
<dbReference type="InterPro" id="IPR001789">
    <property type="entry name" value="Sig_transdc_resp-reg_receiver"/>
</dbReference>
<keyword evidence="11" id="KW-1185">Reference proteome</keyword>
<dbReference type="InterPro" id="IPR001867">
    <property type="entry name" value="OmpR/PhoB-type_DNA-bd"/>
</dbReference>
<dbReference type="Pfam" id="PF00072">
    <property type="entry name" value="Response_reg"/>
    <property type="match status" value="1"/>
</dbReference>
<dbReference type="FunFam" id="1.10.10.10:FF:000005">
    <property type="entry name" value="Two-component system response regulator"/>
    <property type="match status" value="1"/>
</dbReference>
<reference evidence="10 11" key="1">
    <citation type="submission" date="2015-02" db="EMBL/GenBank/DDBJ databases">
        <title>Single-cell genomics of uncultivated deep-branching MTB reveals a conserved set of magnetosome genes.</title>
        <authorList>
            <person name="Kolinko S."/>
            <person name="Richter M."/>
            <person name="Glockner F.O."/>
            <person name="Brachmann A."/>
            <person name="Schuler D."/>
        </authorList>
    </citation>
    <scope>NUCLEOTIDE SEQUENCE [LARGE SCALE GENOMIC DNA]</scope>
    <source>
        <strain evidence="10">TM-1</strain>
    </source>
</reference>
<dbReference type="Gene3D" id="1.10.10.10">
    <property type="entry name" value="Winged helix-like DNA-binding domain superfamily/Winged helix DNA-binding domain"/>
    <property type="match status" value="1"/>
</dbReference>
<dbReference type="Pfam" id="PF00486">
    <property type="entry name" value="Trans_reg_C"/>
    <property type="match status" value="1"/>
</dbReference>
<keyword evidence="5" id="KW-0804">Transcription</keyword>
<dbReference type="SUPFAM" id="SSF52172">
    <property type="entry name" value="CheY-like"/>
    <property type="match status" value="1"/>
</dbReference>
<dbReference type="SMART" id="SM00448">
    <property type="entry name" value="REC"/>
    <property type="match status" value="1"/>
</dbReference>
<dbReference type="GO" id="GO:0032993">
    <property type="term" value="C:protein-DNA complex"/>
    <property type="evidence" value="ECO:0007669"/>
    <property type="project" value="TreeGrafter"/>
</dbReference>
<gene>
    <name evidence="10" type="ORF">MBAV_005936</name>
</gene>
<proteinExistence type="predicted"/>
<keyword evidence="3" id="KW-0805">Transcription regulation</keyword>
<keyword evidence="4 7" id="KW-0238">DNA-binding</keyword>
<evidence type="ECO:0000256" key="2">
    <source>
        <dbReference type="ARBA" id="ARBA00023012"/>
    </source>
</evidence>
<evidence type="ECO:0000259" key="9">
    <source>
        <dbReference type="PROSITE" id="PS51755"/>
    </source>
</evidence>
<dbReference type="Proteomes" id="UP000033423">
    <property type="component" value="Unassembled WGS sequence"/>
</dbReference>